<dbReference type="FunFam" id="3.30.300.20:FF:000002">
    <property type="entry name" value="Transcription termination/antitermination protein NusA"/>
    <property type="match status" value="1"/>
</dbReference>
<keyword evidence="4 7" id="KW-0694">RNA-binding</keyword>
<evidence type="ECO:0000256" key="8">
    <source>
        <dbReference type="SAM" id="MobiDB-lite"/>
    </source>
</evidence>
<dbReference type="EMBL" id="NBIU01000004">
    <property type="protein sequence ID" value="PZT48718.1"/>
    <property type="molecule type" value="Genomic_DNA"/>
</dbReference>
<dbReference type="SUPFAM" id="SSF50249">
    <property type="entry name" value="Nucleic acid-binding proteins"/>
    <property type="match status" value="1"/>
</dbReference>
<evidence type="ECO:0000259" key="10">
    <source>
        <dbReference type="Pfam" id="PF13184"/>
    </source>
</evidence>
<dbReference type="GO" id="GO:0003723">
    <property type="term" value="F:RNA binding"/>
    <property type="evidence" value="ECO:0007669"/>
    <property type="project" value="UniProtKB-UniRule"/>
</dbReference>
<dbReference type="InterPro" id="IPR036555">
    <property type="entry name" value="NusA_N_sf"/>
</dbReference>
<feature type="domain" description="Transcription factor NusA first KH" evidence="10">
    <location>
        <begin position="202"/>
        <end position="279"/>
    </location>
</feature>
<dbReference type="AlphaFoldDB" id="A0A2W6MZD9"/>
<keyword evidence="1 7" id="KW-0806">Transcription termination</keyword>
<dbReference type="HAMAP" id="MF_00945_B">
    <property type="entry name" value="NusA_B"/>
    <property type="match status" value="1"/>
</dbReference>
<keyword evidence="13" id="KW-1185">Reference proteome</keyword>
<comment type="subcellular location">
    <subcellularLocation>
        <location evidence="7">Cytoplasm</location>
    </subcellularLocation>
</comment>
<dbReference type="CDD" id="cd22529">
    <property type="entry name" value="KH-II_NusA_rpt2"/>
    <property type="match status" value="1"/>
</dbReference>
<keyword evidence="5 7" id="KW-0805">Transcription regulation</keyword>
<dbReference type="RefSeq" id="WP_111229238.1">
    <property type="nucleotide sequence ID" value="NZ_NBIU01000004.1"/>
</dbReference>
<dbReference type="InterPro" id="IPR015946">
    <property type="entry name" value="KH_dom-like_a/b"/>
</dbReference>
<dbReference type="NCBIfam" id="TIGR01953">
    <property type="entry name" value="NusA"/>
    <property type="match status" value="1"/>
</dbReference>
<dbReference type="PANTHER" id="PTHR22648:SF0">
    <property type="entry name" value="TRANSCRIPTION TERMINATION_ANTITERMINATION PROTEIN NUSA"/>
    <property type="match status" value="1"/>
</dbReference>
<dbReference type="InterPro" id="IPR058582">
    <property type="entry name" value="KH_NusA_2nd"/>
</dbReference>
<reference evidence="12 13" key="1">
    <citation type="submission" date="2017-03" db="EMBL/GenBank/DDBJ databases">
        <title>Genomic and clinical evidence uncovers the enterohepatic species Helicobacter valdiviensis as a potential human intestinal pathogen.</title>
        <authorList>
            <person name="Fresia P."/>
            <person name="Jara R."/>
            <person name="Sierra R."/>
            <person name="Ferres I."/>
            <person name="Greif G."/>
            <person name="Iraola G."/>
            <person name="Collado L."/>
        </authorList>
    </citation>
    <scope>NUCLEOTIDE SEQUENCE [LARGE SCALE GENOMIC DNA]</scope>
    <source>
        <strain evidence="12 13">WBE14</strain>
    </source>
</reference>
<sequence length="376" mass="41846">MEKILDIIEGISYEKGIPIDNVAQAVKEAVIKVAKEAFDPSFNYDAEIDKKNKTLHLYQVISVCDNNDAKKNDSNYIALQDAKKHDSEIKIGDELRYEISLENMSRSAVNLLFRELEYKIQRLVETQLFDKYKAQVGKIVSGSVVRVDDLGNTYVEIDEIRAILPKKNRIKGEEFAVGSVVGAILKHVGIDRQNGIEIELSRTTPKMLEELLRLEVPEIKDGDVEIVSCARIPGERAKVALKSDLAKIDPVGATVGVKGVRINAVSKELKNENIDCVEYSPQMELYVARALSPALVVSVALNEKEKKALVSISKDQKPKAIGRSGINIRLASMLTGYEIELKEIDGDKKEEKEGQSMQNEGMQKTNLDILSSLFKG</sequence>
<evidence type="ECO:0000256" key="1">
    <source>
        <dbReference type="ARBA" id="ARBA00022472"/>
    </source>
</evidence>
<organism evidence="12 13">
    <name type="scientific">Helicobacter valdiviensis</name>
    <dbReference type="NCBI Taxonomy" id="1458358"/>
    <lineage>
        <taxon>Bacteria</taxon>
        <taxon>Pseudomonadati</taxon>
        <taxon>Campylobacterota</taxon>
        <taxon>Epsilonproteobacteria</taxon>
        <taxon>Campylobacterales</taxon>
        <taxon>Helicobacteraceae</taxon>
        <taxon>Helicobacter</taxon>
    </lineage>
</organism>
<dbReference type="InterPro" id="IPR013735">
    <property type="entry name" value="TF_NusA_N"/>
</dbReference>
<dbReference type="InterPro" id="IPR025249">
    <property type="entry name" value="TF_NusA_KH_1st"/>
</dbReference>
<comment type="subunit">
    <text evidence="7">Monomer. Binds directly to the core enzyme of the DNA-dependent RNA polymerase and to nascent RNA.</text>
</comment>
<dbReference type="Pfam" id="PF13184">
    <property type="entry name" value="KH_NusA_1st"/>
    <property type="match status" value="1"/>
</dbReference>
<dbReference type="SUPFAM" id="SSF69705">
    <property type="entry name" value="Transcription factor NusA, N-terminal domain"/>
    <property type="match status" value="1"/>
</dbReference>
<feature type="compositionally biased region" description="Polar residues" evidence="8">
    <location>
        <begin position="355"/>
        <end position="368"/>
    </location>
</feature>
<evidence type="ECO:0000259" key="11">
    <source>
        <dbReference type="Pfam" id="PF26594"/>
    </source>
</evidence>
<proteinExistence type="inferred from homology"/>
<keyword evidence="3 7" id="KW-0889">Transcription antitermination</keyword>
<feature type="domain" description="NusA-like second KH" evidence="11">
    <location>
        <begin position="284"/>
        <end position="345"/>
    </location>
</feature>
<evidence type="ECO:0000256" key="7">
    <source>
        <dbReference type="HAMAP-Rule" id="MF_00945"/>
    </source>
</evidence>
<evidence type="ECO:0000256" key="6">
    <source>
        <dbReference type="ARBA" id="ARBA00023163"/>
    </source>
</evidence>
<comment type="similarity">
    <text evidence="7">Belongs to the NusA family.</text>
</comment>
<dbReference type="Pfam" id="PF08529">
    <property type="entry name" value="NusA_N"/>
    <property type="match status" value="1"/>
</dbReference>
<protein>
    <recommendedName>
        <fullName evidence="7">Transcription termination/antitermination protein NusA</fullName>
    </recommendedName>
</protein>
<evidence type="ECO:0000256" key="5">
    <source>
        <dbReference type="ARBA" id="ARBA00023015"/>
    </source>
</evidence>
<evidence type="ECO:0000256" key="4">
    <source>
        <dbReference type="ARBA" id="ARBA00022884"/>
    </source>
</evidence>
<dbReference type="GO" id="GO:0006353">
    <property type="term" value="P:DNA-templated transcription termination"/>
    <property type="evidence" value="ECO:0007669"/>
    <property type="project" value="UniProtKB-UniRule"/>
</dbReference>
<dbReference type="InterPro" id="IPR012340">
    <property type="entry name" value="NA-bd_OB-fold"/>
</dbReference>
<accession>A0A2W6MZD9</accession>
<dbReference type="GO" id="GO:0005829">
    <property type="term" value="C:cytosol"/>
    <property type="evidence" value="ECO:0007669"/>
    <property type="project" value="TreeGrafter"/>
</dbReference>
<dbReference type="InterPro" id="IPR030842">
    <property type="entry name" value="TF_NusA_bacterial"/>
</dbReference>
<feature type="compositionally biased region" description="Basic and acidic residues" evidence="8">
    <location>
        <begin position="345"/>
        <end position="354"/>
    </location>
</feature>
<dbReference type="Pfam" id="PF26594">
    <property type="entry name" value="KH_NusA_2nd"/>
    <property type="match status" value="1"/>
</dbReference>
<dbReference type="GO" id="GO:0003700">
    <property type="term" value="F:DNA-binding transcription factor activity"/>
    <property type="evidence" value="ECO:0007669"/>
    <property type="project" value="InterPro"/>
</dbReference>
<evidence type="ECO:0000259" key="9">
    <source>
        <dbReference type="Pfam" id="PF08529"/>
    </source>
</evidence>
<keyword evidence="6 7" id="KW-0804">Transcription</keyword>
<comment type="function">
    <text evidence="7">Participates in both transcription termination and antitermination.</text>
</comment>
<evidence type="ECO:0000313" key="13">
    <source>
        <dbReference type="Proteomes" id="UP000249746"/>
    </source>
</evidence>
<feature type="domain" description="Transcription factor NusA N-terminal" evidence="9">
    <location>
        <begin position="4"/>
        <end position="121"/>
    </location>
</feature>
<dbReference type="Gene3D" id="3.30.1480.10">
    <property type="entry name" value="NusA, N-terminal domain"/>
    <property type="match status" value="1"/>
</dbReference>
<dbReference type="OrthoDB" id="9807233at2"/>
<evidence type="ECO:0000256" key="3">
    <source>
        <dbReference type="ARBA" id="ARBA00022814"/>
    </source>
</evidence>
<dbReference type="InterPro" id="IPR009019">
    <property type="entry name" value="KH_sf_prok-type"/>
</dbReference>
<evidence type="ECO:0000256" key="2">
    <source>
        <dbReference type="ARBA" id="ARBA00022490"/>
    </source>
</evidence>
<dbReference type="GO" id="GO:0031564">
    <property type="term" value="P:transcription antitermination"/>
    <property type="evidence" value="ECO:0007669"/>
    <property type="project" value="UniProtKB-UniRule"/>
</dbReference>
<dbReference type="CDD" id="cd02134">
    <property type="entry name" value="KH-II_NusA_rpt1"/>
    <property type="match status" value="1"/>
</dbReference>
<evidence type="ECO:0000313" key="12">
    <source>
        <dbReference type="EMBL" id="PZT48718.1"/>
    </source>
</evidence>
<dbReference type="PANTHER" id="PTHR22648">
    <property type="entry name" value="TRANSCRIPTION TERMINATION FACTOR NUSA"/>
    <property type="match status" value="1"/>
</dbReference>
<name>A0A2W6MZD9_9HELI</name>
<comment type="caution">
    <text evidence="12">The sequence shown here is derived from an EMBL/GenBank/DDBJ whole genome shotgun (WGS) entry which is preliminary data.</text>
</comment>
<dbReference type="InterPro" id="IPR010213">
    <property type="entry name" value="TF_NusA"/>
</dbReference>
<dbReference type="SUPFAM" id="SSF54814">
    <property type="entry name" value="Prokaryotic type KH domain (KH-domain type II)"/>
    <property type="match status" value="2"/>
</dbReference>
<gene>
    <name evidence="7 12" type="primary">nusA</name>
    <name evidence="12" type="ORF">B6S12_02425</name>
</gene>
<dbReference type="Gene3D" id="2.40.50.140">
    <property type="entry name" value="Nucleic acid-binding proteins"/>
    <property type="match status" value="1"/>
</dbReference>
<dbReference type="Gene3D" id="3.30.300.20">
    <property type="match status" value="2"/>
</dbReference>
<dbReference type="Proteomes" id="UP000249746">
    <property type="component" value="Unassembled WGS sequence"/>
</dbReference>
<keyword evidence="2 7" id="KW-0963">Cytoplasm</keyword>
<feature type="region of interest" description="Disordered" evidence="8">
    <location>
        <begin position="345"/>
        <end position="368"/>
    </location>
</feature>